<dbReference type="GeneID" id="24438217"/>
<dbReference type="RefSeq" id="XP_012653717.1">
    <property type="nucleotide sequence ID" value="XM_012798263.1"/>
</dbReference>
<name>W7XBG0_TETTS</name>
<reference evidence="2" key="1">
    <citation type="journal article" date="2006" name="PLoS Biol.">
        <title>Macronuclear genome sequence of the ciliate Tetrahymena thermophila, a model eukaryote.</title>
        <authorList>
            <person name="Eisen J.A."/>
            <person name="Coyne R.S."/>
            <person name="Wu M."/>
            <person name="Wu D."/>
            <person name="Thiagarajan M."/>
            <person name="Wortman J.R."/>
            <person name="Badger J.H."/>
            <person name="Ren Q."/>
            <person name="Amedeo P."/>
            <person name="Jones K.M."/>
            <person name="Tallon L.J."/>
            <person name="Delcher A.L."/>
            <person name="Salzberg S.L."/>
            <person name="Silva J.C."/>
            <person name="Haas B.J."/>
            <person name="Majoros W.H."/>
            <person name="Farzad M."/>
            <person name="Carlton J.M."/>
            <person name="Smith R.K. Jr."/>
            <person name="Garg J."/>
            <person name="Pearlman R.E."/>
            <person name="Karrer K.M."/>
            <person name="Sun L."/>
            <person name="Manning G."/>
            <person name="Elde N.C."/>
            <person name="Turkewitz A.P."/>
            <person name="Asai D.J."/>
            <person name="Wilkes D.E."/>
            <person name="Wang Y."/>
            <person name="Cai H."/>
            <person name="Collins K."/>
            <person name="Stewart B.A."/>
            <person name="Lee S.R."/>
            <person name="Wilamowska K."/>
            <person name="Weinberg Z."/>
            <person name="Ruzzo W.L."/>
            <person name="Wloga D."/>
            <person name="Gaertig J."/>
            <person name="Frankel J."/>
            <person name="Tsao C.-C."/>
            <person name="Gorovsky M.A."/>
            <person name="Keeling P.J."/>
            <person name="Waller R.F."/>
            <person name="Patron N.J."/>
            <person name="Cherry J.M."/>
            <person name="Stover N.A."/>
            <person name="Krieger C.J."/>
            <person name="del Toro C."/>
            <person name="Ryder H.F."/>
            <person name="Williamson S.C."/>
            <person name="Barbeau R.A."/>
            <person name="Hamilton E.P."/>
            <person name="Orias E."/>
        </authorList>
    </citation>
    <scope>NUCLEOTIDE SEQUENCE [LARGE SCALE GENOMIC DNA]</scope>
    <source>
        <strain evidence="2">SB210</strain>
    </source>
</reference>
<dbReference type="EMBL" id="GG662651">
    <property type="protein sequence ID" value="EWS73753.1"/>
    <property type="molecule type" value="Genomic_DNA"/>
</dbReference>
<sequence>MFCFTKNNSVSLSLMFLSVFRIKAYIIGSQKFSKLTNIQLIQGVITLLQSQGEFEIRRDIQLAKLLYQAGFQQILKSQNIQLLLQNEIKLISGQYSRHIPIQAKTISLKRRKFALSKSVCNNFSHNQFNWEIPPFQQKNSAAKGLNEKILQRTFTIRILYSVKISIIDSQFYRSRTNSKSFSAMQSRGGLISLSNQQIKPSSIFRYQKLSSYLFKTLKINQSISSGFNYGYSYSSIQQYYKAFRIYSLNQQQILIQQIIKFDLIRDSINYILQFLYKIITFN</sequence>
<gene>
    <name evidence="1" type="ORF">TTHERM_000289379</name>
</gene>
<protein>
    <submittedName>
        <fullName evidence="1">Uncharacterized protein</fullName>
    </submittedName>
</protein>
<evidence type="ECO:0000313" key="2">
    <source>
        <dbReference type="Proteomes" id="UP000009168"/>
    </source>
</evidence>
<dbReference type="AlphaFoldDB" id="W7XBG0"/>
<keyword evidence="2" id="KW-1185">Reference proteome</keyword>
<accession>W7XBG0</accession>
<dbReference type="Proteomes" id="UP000009168">
    <property type="component" value="Unassembled WGS sequence"/>
</dbReference>
<organism evidence="1 2">
    <name type="scientific">Tetrahymena thermophila (strain SB210)</name>
    <dbReference type="NCBI Taxonomy" id="312017"/>
    <lineage>
        <taxon>Eukaryota</taxon>
        <taxon>Sar</taxon>
        <taxon>Alveolata</taxon>
        <taxon>Ciliophora</taxon>
        <taxon>Intramacronucleata</taxon>
        <taxon>Oligohymenophorea</taxon>
        <taxon>Hymenostomatida</taxon>
        <taxon>Tetrahymenina</taxon>
        <taxon>Tetrahymenidae</taxon>
        <taxon>Tetrahymena</taxon>
    </lineage>
</organism>
<dbReference type="InParanoid" id="W7XBG0"/>
<proteinExistence type="predicted"/>
<evidence type="ECO:0000313" key="1">
    <source>
        <dbReference type="EMBL" id="EWS73753.1"/>
    </source>
</evidence>
<dbReference type="KEGG" id="tet:TTHERM_000289379"/>